<dbReference type="OrthoDB" id="9876697at2"/>
<dbReference type="EMBL" id="AZEC01000003">
    <property type="protein sequence ID" value="KRL13703.1"/>
    <property type="molecule type" value="Genomic_DNA"/>
</dbReference>
<protein>
    <submittedName>
        <fullName evidence="2">Uncharacterized protein</fullName>
    </submittedName>
</protein>
<accession>A0A0R1N057</accession>
<dbReference type="RefSeq" id="WP_057818516.1">
    <property type="nucleotide sequence ID" value="NZ_AZEC01000003.1"/>
</dbReference>
<proteinExistence type="predicted"/>
<reference evidence="2 3" key="1">
    <citation type="journal article" date="2015" name="Genome Announc.">
        <title>Expanding the biotechnology potential of lactobacilli through comparative genomics of 213 strains and associated genera.</title>
        <authorList>
            <person name="Sun Z."/>
            <person name="Harris H.M."/>
            <person name="McCann A."/>
            <person name="Guo C."/>
            <person name="Argimon S."/>
            <person name="Zhang W."/>
            <person name="Yang X."/>
            <person name="Jeffery I.B."/>
            <person name="Cooney J.C."/>
            <person name="Kagawa T.F."/>
            <person name="Liu W."/>
            <person name="Song Y."/>
            <person name="Salvetti E."/>
            <person name="Wrobel A."/>
            <person name="Rasinkangas P."/>
            <person name="Parkhill J."/>
            <person name="Rea M.C."/>
            <person name="O'Sullivan O."/>
            <person name="Ritari J."/>
            <person name="Douillard F.P."/>
            <person name="Paul Ross R."/>
            <person name="Yang R."/>
            <person name="Briner A.E."/>
            <person name="Felis G.E."/>
            <person name="de Vos W.M."/>
            <person name="Barrangou R."/>
            <person name="Klaenhammer T.R."/>
            <person name="Caufield P.W."/>
            <person name="Cui Y."/>
            <person name="Zhang H."/>
            <person name="O'Toole P.W."/>
        </authorList>
    </citation>
    <scope>NUCLEOTIDE SEQUENCE [LARGE SCALE GENOMIC DNA]</scope>
    <source>
        <strain evidence="2 3">DSM 12744</strain>
    </source>
</reference>
<evidence type="ECO:0000313" key="2">
    <source>
        <dbReference type="EMBL" id="KRL13703.1"/>
    </source>
</evidence>
<keyword evidence="1" id="KW-0732">Signal</keyword>
<dbReference type="Proteomes" id="UP000051330">
    <property type="component" value="Unassembled WGS sequence"/>
</dbReference>
<dbReference type="PATRIC" id="fig|1423792.3.peg.1752"/>
<sequence length="184" mass="19550">MKIQSVVSALIITGSLFGVIAPAVAINATTSPHANAYAATSVDRTTEVVAQKTLQQLAEASPLPTTEKAQITRQIIEASLQARNVSSLYSVNSVTAGRYFKSYTTLSRAQVKAIAKEGDPVTKLTSFLSLSGNLFAVSAAFIYGSYYGYFTTAAINGWGIKITLTIDSYVPTSAGMSWSISYVK</sequence>
<comment type="caution">
    <text evidence="2">The sequence shown here is derived from an EMBL/GenBank/DDBJ whole genome shotgun (WGS) entry which is preliminary data.</text>
</comment>
<gene>
    <name evidence="2" type="ORF">FD09_GL001727</name>
</gene>
<evidence type="ECO:0000256" key="1">
    <source>
        <dbReference type="SAM" id="SignalP"/>
    </source>
</evidence>
<evidence type="ECO:0000313" key="3">
    <source>
        <dbReference type="Proteomes" id="UP000051330"/>
    </source>
</evidence>
<dbReference type="AlphaFoldDB" id="A0A0R1N057"/>
<organism evidence="2 3">
    <name type="scientific">Schleiferilactobacillus perolens DSM 12744</name>
    <dbReference type="NCBI Taxonomy" id="1423792"/>
    <lineage>
        <taxon>Bacteria</taxon>
        <taxon>Bacillati</taxon>
        <taxon>Bacillota</taxon>
        <taxon>Bacilli</taxon>
        <taxon>Lactobacillales</taxon>
        <taxon>Lactobacillaceae</taxon>
        <taxon>Schleiferilactobacillus</taxon>
    </lineage>
</organism>
<feature type="chain" id="PRO_5006408125" evidence="1">
    <location>
        <begin position="26"/>
        <end position="184"/>
    </location>
</feature>
<feature type="signal peptide" evidence="1">
    <location>
        <begin position="1"/>
        <end position="25"/>
    </location>
</feature>
<keyword evidence="3" id="KW-1185">Reference proteome</keyword>
<name>A0A0R1N057_9LACO</name>